<keyword evidence="20" id="KW-1185">Reference proteome</keyword>
<evidence type="ECO:0000256" key="14">
    <source>
        <dbReference type="ARBA" id="ARBA00023065"/>
    </source>
</evidence>
<dbReference type="SUPFAM" id="SSF81665">
    <property type="entry name" value="Calcium ATPase, transmembrane domain M"/>
    <property type="match status" value="1"/>
</dbReference>
<keyword evidence="11 16" id="KW-0630">Potassium</keyword>
<dbReference type="GO" id="GO:0008556">
    <property type="term" value="F:P-type potassium transmembrane transporter activity"/>
    <property type="evidence" value="ECO:0007669"/>
    <property type="project" value="UniProtKB-UniRule"/>
</dbReference>
<keyword evidence="2 16" id="KW-0813">Transport</keyword>
<keyword evidence="8 16" id="KW-0547">Nucleotide-binding</keyword>
<keyword evidence="4 16" id="KW-0633">Potassium transport</keyword>
<dbReference type="AlphaFoldDB" id="A0A4R8UCG5"/>
<comment type="similarity">
    <text evidence="16">Belongs to the cation transport ATPase (P-type) (TC 3.A.3) family. Type IA subfamily.</text>
</comment>
<dbReference type="InterPro" id="IPR023298">
    <property type="entry name" value="ATPase_P-typ_TM_dom_sf"/>
</dbReference>
<feature type="transmembrane region" description="Helical" evidence="16">
    <location>
        <begin position="625"/>
        <end position="646"/>
    </location>
</feature>
<dbReference type="EC" id="7.2.2.6" evidence="16"/>
<dbReference type="InterPro" id="IPR023299">
    <property type="entry name" value="ATPase_P-typ_cyto_dom_N"/>
</dbReference>
<dbReference type="GO" id="GO:0005524">
    <property type="term" value="F:ATP binding"/>
    <property type="evidence" value="ECO:0007669"/>
    <property type="project" value="UniProtKB-UniRule"/>
</dbReference>
<feature type="region of interest" description="Disordered" evidence="17">
    <location>
        <begin position="1"/>
        <end position="24"/>
    </location>
</feature>
<feature type="binding site" evidence="16">
    <location>
        <position position="556"/>
    </location>
    <ligand>
        <name>Mg(2+)</name>
        <dbReference type="ChEBI" id="CHEBI:18420"/>
    </ligand>
</feature>
<evidence type="ECO:0000256" key="2">
    <source>
        <dbReference type="ARBA" id="ARBA00022448"/>
    </source>
</evidence>
<feature type="transmembrane region" description="Helical" evidence="16">
    <location>
        <begin position="89"/>
        <end position="107"/>
    </location>
</feature>
<dbReference type="SFLD" id="SFLDG00002">
    <property type="entry name" value="C1.7:_P-type_atpase_like"/>
    <property type="match status" value="1"/>
</dbReference>
<dbReference type="InterPro" id="IPR006391">
    <property type="entry name" value="P-type_ATPase_bsu_IA"/>
</dbReference>
<evidence type="ECO:0000256" key="1">
    <source>
        <dbReference type="ARBA" id="ARBA00004651"/>
    </source>
</evidence>
<dbReference type="InterPro" id="IPR059000">
    <property type="entry name" value="ATPase_P-type_domA"/>
</dbReference>
<evidence type="ECO:0000256" key="16">
    <source>
        <dbReference type="HAMAP-Rule" id="MF_00285"/>
    </source>
</evidence>
<dbReference type="NCBIfam" id="TIGR01494">
    <property type="entry name" value="ATPase_P-type"/>
    <property type="match status" value="2"/>
</dbReference>
<feature type="binding site" evidence="16">
    <location>
        <position position="380"/>
    </location>
    <ligand>
        <name>ATP</name>
        <dbReference type="ChEBI" id="CHEBI:30616"/>
    </ligand>
</feature>
<comment type="caution">
    <text evidence="19">The sequence shown here is derived from an EMBL/GenBank/DDBJ whole genome shotgun (WGS) entry which is preliminary data.</text>
</comment>
<protein>
    <recommendedName>
        <fullName evidence="16">Potassium-transporting ATPase ATP-binding subunit</fullName>
        <ecNumber evidence="16">7.2.2.6</ecNumber>
    </recommendedName>
    <alternativeName>
        <fullName evidence="16">ATP phosphohydrolase [potassium-transporting] B chain</fullName>
    </alternativeName>
    <alternativeName>
        <fullName evidence="16">Potassium-binding and translocating subunit B</fullName>
    </alternativeName>
    <alternativeName>
        <fullName evidence="16">Potassium-translocating ATPase B chain</fullName>
    </alternativeName>
</protein>
<dbReference type="Pfam" id="PF00122">
    <property type="entry name" value="E1-E2_ATPase"/>
    <property type="match status" value="1"/>
</dbReference>
<evidence type="ECO:0000313" key="19">
    <source>
        <dbReference type="EMBL" id="TFB46726.1"/>
    </source>
</evidence>
<feature type="transmembrane region" description="Helical" evidence="16">
    <location>
        <begin position="51"/>
        <end position="69"/>
    </location>
</feature>
<feature type="transmembrane region" description="Helical" evidence="16">
    <location>
        <begin position="251"/>
        <end position="274"/>
    </location>
</feature>
<feature type="binding site" evidence="16">
    <location>
        <begin position="406"/>
        <end position="413"/>
    </location>
    <ligand>
        <name>ATP</name>
        <dbReference type="ChEBI" id="CHEBI:30616"/>
    </ligand>
</feature>
<evidence type="ECO:0000256" key="6">
    <source>
        <dbReference type="ARBA" id="ARBA00022692"/>
    </source>
</evidence>
<comment type="function">
    <text evidence="16">Part of the high-affinity ATP-driven potassium transport (or Kdp) system, which catalyzes the hydrolysis of ATP coupled with the electrogenic transport of potassium into the cytoplasm. This subunit is responsible for energy coupling to the transport system and for the release of the potassium ions to the cytoplasm.</text>
</comment>
<evidence type="ECO:0000256" key="5">
    <source>
        <dbReference type="ARBA" id="ARBA00022553"/>
    </source>
</evidence>
<dbReference type="Gene3D" id="3.40.1110.10">
    <property type="entry name" value="Calcium-transporting ATPase, cytoplasmic domain N"/>
    <property type="match status" value="1"/>
</dbReference>
<dbReference type="SFLD" id="SFLDS00003">
    <property type="entry name" value="Haloacid_Dehalogenase"/>
    <property type="match status" value="1"/>
</dbReference>
<evidence type="ECO:0000256" key="9">
    <source>
        <dbReference type="ARBA" id="ARBA00022840"/>
    </source>
</evidence>
<dbReference type="EMBL" id="SOEZ01000078">
    <property type="protein sequence ID" value="TFB46726.1"/>
    <property type="molecule type" value="Genomic_DNA"/>
</dbReference>
<dbReference type="InterPro" id="IPR008250">
    <property type="entry name" value="ATPase_P-typ_transduc_dom_A_sf"/>
</dbReference>
<dbReference type="InterPro" id="IPR036412">
    <property type="entry name" value="HAD-like_sf"/>
</dbReference>
<feature type="binding site" evidence="16">
    <location>
        <position position="425"/>
    </location>
    <ligand>
        <name>ATP</name>
        <dbReference type="ChEBI" id="CHEBI:30616"/>
    </ligand>
</feature>
<proteinExistence type="inferred from homology"/>
<evidence type="ECO:0000256" key="4">
    <source>
        <dbReference type="ARBA" id="ARBA00022538"/>
    </source>
</evidence>
<evidence type="ECO:0000256" key="13">
    <source>
        <dbReference type="ARBA" id="ARBA00022989"/>
    </source>
</evidence>
<evidence type="ECO:0000259" key="18">
    <source>
        <dbReference type="Pfam" id="PF00122"/>
    </source>
</evidence>
<dbReference type="Proteomes" id="UP000297866">
    <property type="component" value="Unassembled WGS sequence"/>
</dbReference>
<comment type="subunit">
    <text evidence="16">The system is composed of three essential subunits: KdpA, KdpB and KdpC.</text>
</comment>
<dbReference type="PANTHER" id="PTHR43743:SF1">
    <property type="entry name" value="POTASSIUM-TRANSPORTING ATPASE ATP-BINDING SUBUNIT"/>
    <property type="match status" value="1"/>
</dbReference>
<feature type="binding site" evidence="16">
    <location>
        <position position="376"/>
    </location>
    <ligand>
        <name>ATP</name>
        <dbReference type="ChEBI" id="CHEBI:30616"/>
    </ligand>
</feature>
<accession>A0A4R8UCG5</accession>
<keyword evidence="14 16" id="KW-0406">Ion transport</keyword>
<feature type="domain" description="P-type ATPase A" evidence="18">
    <location>
        <begin position="150"/>
        <end position="240"/>
    </location>
</feature>
<dbReference type="GO" id="GO:0016887">
    <property type="term" value="F:ATP hydrolysis activity"/>
    <property type="evidence" value="ECO:0007669"/>
    <property type="project" value="InterPro"/>
</dbReference>
<dbReference type="RefSeq" id="WP_134492858.1">
    <property type="nucleotide sequence ID" value="NZ_SOEZ01000078.1"/>
</dbReference>
<evidence type="ECO:0000256" key="15">
    <source>
        <dbReference type="ARBA" id="ARBA00023136"/>
    </source>
</evidence>
<reference evidence="19 20" key="1">
    <citation type="submission" date="2019-03" db="EMBL/GenBank/DDBJ databases">
        <title>Genomics of glacier-inhabiting Cryobacterium strains.</title>
        <authorList>
            <person name="Liu Q."/>
            <person name="Xin Y.-H."/>
        </authorList>
    </citation>
    <scope>NUCLEOTIDE SEQUENCE [LARGE SCALE GENOMIC DNA]</scope>
    <source>
        <strain evidence="19 20">Sr47</strain>
    </source>
</reference>
<dbReference type="GO" id="GO:0005886">
    <property type="term" value="C:plasma membrane"/>
    <property type="evidence" value="ECO:0007669"/>
    <property type="project" value="UniProtKB-SubCell"/>
</dbReference>
<evidence type="ECO:0000256" key="17">
    <source>
        <dbReference type="SAM" id="MobiDB-lite"/>
    </source>
</evidence>
<keyword evidence="7 16" id="KW-0479">Metal-binding</keyword>
<dbReference type="Gene3D" id="3.40.50.1000">
    <property type="entry name" value="HAD superfamily/HAD-like"/>
    <property type="match status" value="1"/>
</dbReference>
<name>A0A4R8UCG5_9MICO</name>
<dbReference type="NCBIfam" id="TIGR01497">
    <property type="entry name" value="kdpB"/>
    <property type="match status" value="1"/>
</dbReference>
<dbReference type="SFLD" id="SFLDF00027">
    <property type="entry name" value="p-type_atpase"/>
    <property type="match status" value="1"/>
</dbReference>
<comment type="catalytic activity">
    <reaction evidence="16">
        <text>K(+)(out) + ATP + H2O = K(+)(in) + ADP + phosphate + H(+)</text>
        <dbReference type="Rhea" id="RHEA:16777"/>
        <dbReference type="ChEBI" id="CHEBI:15377"/>
        <dbReference type="ChEBI" id="CHEBI:15378"/>
        <dbReference type="ChEBI" id="CHEBI:29103"/>
        <dbReference type="ChEBI" id="CHEBI:30616"/>
        <dbReference type="ChEBI" id="CHEBI:43474"/>
        <dbReference type="ChEBI" id="CHEBI:456216"/>
        <dbReference type="EC" id="7.2.2.6"/>
    </reaction>
</comment>
<dbReference type="PANTHER" id="PTHR43743">
    <property type="entry name" value="POTASSIUM-TRANSPORTING ATPASE ATP-BINDING SUBUNIT"/>
    <property type="match status" value="1"/>
</dbReference>
<keyword evidence="13 16" id="KW-1133">Transmembrane helix</keyword>
<dbReference type="SUPFAM" id="SSF81653">
    <property type="entry name" value="Calcium ATPase, transduction domain A"/>
    <property type="match status" value="1"/>
</dbReference>
<dbReference type="InterPro" id="IPR001757">
    <property type="entry name" value="P_typ_ATPase"/>
</dbReference>
<dbReference type="CDD" id="cd02078">
    <property type="entry name" value="P-type_ATPase_K"/>
    <property type="match status" value="1"/>
</dbReference>
<feature type="active site" description="4-aspartylphosphate intermediate" evidence="16">
    <location>
        <position position="339"/>
    </location>
</feature>
<dbReference type="InterPro" id="IPR044492">
    <property type="entry name" value="P_typ_ATPase_HD_dom"/>
</dbReference>
<keyword evidence="15 16" id="KW-0472">Membrane</keyword>
<feature type="transmembrane region" description="Helical" evidence="16">
    <location>
        <begin position="692"/>
        <end position="717"/>
    </location>
</feature>
<feature type="transmembrane region" description="Helical" evidence="16">
    <location>
        <begin position="286"/>
        <end position="309"/>
    </location>
</feature>
<keyword evidence="12 16" id="KW-1278">Translocase</keyword>
<dbReference type="GO" id="GO:0000287">
    <property type="term" value="F:magnesium ion binding"/>
    <property type="evidence" value="ECO:0007669"/>
    <property type="project" value="UniProtKB-UniRule"/>
</dbReference>
<dbReference type="HAMAP" id="MF_00285">
    <property type="entry name" value="KdpB"/>
    <property type="match status" value="1"/>
</dbReference>
<dbReference type="OrthoDB" id="9814270at2"/>
<keyword evidence="5 16" id="KW-0597">Phosphoprotein</keyword>
<dbReference type="Gene3D" id="2.70.150.10">
    <property type="entry name" value="Calcium-transporting ATPase, cytoplasmic transduction domain A"/>
    <property type="match status" value="1"/>
</dbReference>
<dbReference type="InterPro" id="IPR018303">
    <property type="entry name" value="ATPase_P-typ_P_site"/>
</dbReference>
<evidence type="ECO:0000313" key="20">
    <source>
        <dbReference type="Proteomes" id="UP000297866"/>
    </source>
</evidence>
<feature type="binding site" evidence="16">
    <location>
        <position position="560"/>
    </location>
    <ligand>
        <name>Mg(2+)</name>
        <dbReference type="ChEBI" id="CHEBI:18420"/>
    </ligand>
</feature>
<gene>
    <name evidence="16 19" type="primary">kdpB</name>
    <name evidence="19" type="ORF">E3O23_16300</name>
</gene>
<keyword evidence="6 16" id="KW-0812">Transmembrane</keyword>
<comment type="subcellular location">
    <subcellularLocation>
        <location evidence="1 16">Cell membrane</location>
        <topology evidence="1 16">Multi-pass membrane protein</topology>
    </subcellularLocation>
</comment>
<feature type="compositionally biased region" description="Polar residues" evidence="17">
    <location>
        <begin position="1"/>
        <end position="11"/>
    </location>
</feature>
<dbReference type="SUPFAM" id="SSF56784">
    <property type="entry name" value="HAD-like"/>
    <property type="match status" value="1"/>
</dbReference>
<dbReference type="Pfam" id="PF00702">
    <property type="entry name" value="Hydrolase"/>
    <property type="match status" value="1"/>
</dbReference>
<evidence type="ECO:0000256" key="12">
    <source>
        <dbReference type="ARBA" id="ARBA00022967"/>
    </source>
</evidence>
<feature type="transmembrane region" description="Helical" evidence="16">
    <location>
        <begin position="652"/>
        <end position="672"/>
    </location>
</feature>
<dbReference type="InterPro" id="IPR023214">
    <property type="entry name" value="HAD_sf"/>
</dbReference>
<evidence type="ECO:0000256" key="10">
    <source>
        <dbReference type="ARBA" id="ARBA00022842"/>
    </source>
</evidence>
<sequence length="720" mass="75198">MTTLTETSASSQQPQRGHGRPPQKRAISLAQLAVALPGAFRKLDPRQMWRNPVMFLVEVGAALTTVLAIAEPFLGGPAESGGAGVPASFTWGITVWLWLTVVFANLAESVAEGRGKAQADSLRQTRTTTMANRVAEYDPDTDPAAERAPIVEVSSADLELGNVVIVVAGELIPGDGDIVWGIASVDESAITGESAPVVRESGGDRSAVTGGTRVLSDRIVVRITSRPGETFVDRMIALVEGASRQKTPNEIALNILLACLSIVFVVVTLTINPIAGYSEAAVSVPVLVALLVCLIPTTIGALLSAIGIAGMDRLVQRNVLAMSGRAVEAAGDVTTLLLDKTGTITYGNRRATEFTPLAGVSLEELTRVAALASLSDPTPEGKSIVVLAEANGFRNPGELAGDIVPFSAQTRMSGIDLVGGSNIRKGAGSTLTAWVEEFGHVTDAVRTELDGHVERISRAGGTPLVVAMSSAGGSRNILGVIYLKDVVKEGIAERFAELRAMGIRTIMITGDNPLTAKTIAAEAGVDDFLAEATPEDKLALIRREQEGGNLVAMTGDGTNDAPALAQADVGVAMNTGTSAAKEAGNMVDLDSDPTKLIDIVRIGKQLLITRGALTTFSIANDVAKYFAIIPAMFTGVFPGLAVLNIMQLHSPASAIMSAIIFNAIIIVVLIPLALRGVKYRAASASRILSRNLLIYGLGGVIAPFIGIKLIDLLISLIPGF</sequence>
<dbReference type="PROSITE" id="PS00154">
    <property type="entry name" value="ATPASE_E1_E2"/>
    <property type="match status" value="1"/>
</dbReference>
<organism evidence="19 20">
    <name type="scientific">Cryobacterium tagatosivorans</name>
    <dbReference type="NCBI Taxonomy" id="1259199"/>
    <lineage>
        <taxon>Bacteria</taxon>
        <taxon>Bacillati</taxon>
        <taxon>Actinomycetota</taxon>
        <taxon>Actinomycetes</taxon>
        <taxon>Micrococcales</taxon>
        <taxon>Microbacteriaceae</taxon>
        <taxon>Cryobacterium</taxon>
    </lineage>
</organism>
<evidence type="ECO:0000256" key="3">
    <source>
        <dbReference type="ARBA" id="ARBA00022475"/>
    </source>
</evidence>
<evidence type="ECO:0000256" key="8">
    <source>
        <dbReference type="ARBA" id="ARBA00022741"/>
    </source>
</evidence>
<evidence type="ECO:0000256" key="11">
    <source>
        <dbReference type="ARBA" id="ARBA00022958"/>
    </source>
</evidence>
<dbReference type="PRINTS" id="PR00119">
    <property type="entry name" value="CATATPASE"/>
</dbReference>
<keyword evidence="9 16" id="KW-0067">ATP-binding</keyword>
<keyword evidence="3 16" id="KW-1003">Cell membrane</keyword>
<evidence type="ECO:0000256" key="7">
    <source>
        <dbReference type="ARBA" id="ARBA00022723"/>
    </source>
</evidence>
<keyword evidence="10 16" id="KW-0460">Magnesium</keyword>
<dbReference type="FunFam" id="2.70.150.10:FF:000010">
    <property type="entry name" value="Potassium-transporting ATPase ATP-binding subunit"/>
    <property type="match status" value="1"/>
</dbReference>